<feature type="region of interest" description="Disordered" evidence="2">
    <location>
        <begin position="96"/>
        <end position="229"/>
    </location>
</feature>
<gene>
    <name evidence="3" type="ORF">DB88DRAFT_487145</name>
</gene>
<evidence type="ECO:0000313" key="3">
    <source>
        <dbReference type="EMBL" id="KAK1924873.1"/>
    </source>
</evidence>
<dbReference type="GO" id="GO:0070274">
    <property type="term" value="C:RES complex"/>
    <property type="evidence" value="ECO:0007669"/>
    <property type="project" value="TreeGrafter"/>
</dbReference>
<sequence length="331" mass="36898">MSDLKAYLASKYMSGPKAEAILARSSDPTIKKRKKKPKNEDYPSGSGSASASSGVVLKDEEDEWNRRTGADDLDLEGDDAPVIGKDVATFRKSNSAWNKVAASTSIPLKSSDITPKTEPVDPEDESAVAAASPPKQVTKRKGGLRTAAQMQEEAALAAAAAKSPSPEPDADRPDPTKTVHRDASGRVLDVEALKEEARKAEAEEKRKEKEREEWGKGITQRKEREERAQLEKEMITKKVERYADDVGMNRDMRDVERWNDPAAEFLTKKKRKGPRRPVYRGPYPPNRFGIPPGFRWDGVDRSTGFEKKFFQYQNAAVRAEVEANAWSMEDM</sequence>
<evidence type="ECO:0000256" key="1">
    <source>
        <dbReference type="ARBA" id="ARBA00011069"/>
    </source>
</evidence>
<comment type="similarity">
    <text evidence="1">Belongs to the CWC26 family.</text>
</comment>
<dbReference type="InterPro" id="IPR018609">
    <property type="entry name" value="Bud13"/>
</dbReference>
<feature type="compositionally biased region" description="Low complexity" evidence="2">
    <location>
        <begin position="44"/>
        <end position="54"/>
    </location>
</feature>
<dbReference type="PANTHER" id="PTHR31809">
    <property type="entry name" value="BUD13 HOMOLOG"/>
    <property type="match status" value="1"/>
</dbReference>
<dbReference type="GO" id="GO:0000398">
    <property type="term" value="P:mRNA splicing, via spliceosome"/>
    <property type="evidence" value="ECO:0007669"/>
    <property type="project" value="TreeGrafter"/>
</dbReference>
<feature type="compositionally biased region" description="Basic and acidic residues" evidence="2">
    <location>
        <begin position="169"/>
        <end position="229"/>
    </location>
</feature>
<dbReference type="EMBL" id="JAODAN010000004">
    <property type="protein sequence ID" value="KAK1924873.1"/>
    <property type="molecule type" value="Genomic_DNA"/>
</dbReference>
<dbReference type="InterPro" id="IPR051112">
    <property type="entry name" value="CWC26_splicing_factor"/>
</dbReference>
<dbReference type="GO" id="GO:0005684">
    <property type="term" value="C:U2-type spliceosomal complex"/>
    <property type="evidence" value="ECO:0007669"/>
    <property type="project" value="TreeGrafter"/>
</dbReference>
<accession>A0AAD9FRK3</accession>
<dbReference type="PANTHER" id="PTHR31809:SF0">
    <property type="entry name" value="BUD13 HOMOLOG"/>
    <property type="match status" value="1"/>
</dbReference>
<dbReference type="Pfam" id="PF09736">
    <property type="entry name" value="Bud13"/>
    <property type="match status" value="1"/>
</dbReference>
<feature type="region of interest" description="Disordered" evidence="2">
    <location>
        <begin position="265"/>
        <end position="284"/>
    </location>
</feature>
<dbReference type="AlphaFoldDB" id="A0AAD9FRK3"/>
<evidence type="ECO:0000256" key="2">
    <source>
        <dbReference type="SAM" id="MobiDB-lite"/>
    </source>
</evidence>
<evidence type="ECO:0000313" key="4">
    <source>
        <dbReference type="Proteomes" id="UP001182556"/>
    </source>
</evidence>
<feature type="compositionally biased region" description="Basic residues" evidence="2">
    <location>
        <begin position="268"/>
        <end position="278"/>
    </location>
</feature>
<feature type="region of interest" description="Disordered" evidence="2">
    <location>
        <begin position="18"/>
        <end position="80"/>
    </location>
</feature>
<name>A0AAD9FRK3_PAPLA</name>
<feature type="compositionally biased region" description="Polar residues" evidence="2">
    <location>
        <begin position="96"/>
        <end position="114"/>
    </location>
</feature>
<proteinExistence type="inferred from homology"/>
<organism evidence="3 4">
    <name type="scientific">Papiliotrema laurentii</name>
    <name type="common">Cryptococcus laurentii</name>
    <dbReference type="NCBI Taxonomy" id="5418"/>
    <lineage>
        <taxon>Eukaryota</taxon>
        <taxon>Fungi</taxon>
        <taxon>Dikarya</taxon>
        <taxon>Basidiomycota</taxon>
        <taxon>Agaricomycotina</taxon>
        <taxon>Tremellomycetes</taxon>
        <taxon>Tremellales</taxon>
        <taxon>Rhynchogastremaceae</taxon>
        <taxon>Papiliotrema</taxon>
    </lineage>
</organism>
<protein>
    <submittedName>
        <fullName evidence="3">Bud site selection-related protein</fullName>
    </submittedName>
</protein>
<reference evidence="3" key="1">
    <citation type="submission" date="2023-02" db="EMBL/GenBank/DDBJ databases">
        <title>Identification and recombinant expression of a fungal hydrolase from Papiliotrema laurentii that hydrolyzes apple cutin and clears colloidal polyester polyurethane.</title>
        <authorList>
            <consortium name="DOE Joint Genome Institute"/>
            <person name="Roman V.A."/>
            <person name="Bojanowski C."/>
            <person name="Crable B.R."/>
            <person name="Wagner D.N."/>
            <person name="Hung C.S."/>
            <person name="Nadeau L.J."/>
            <person name="Schratz L."/>
            <person name="Haridas S."/>
            <person name="Pangilinan J."/>
            <person name="Lipzen A."/>
            <person name="Na H."/>
            <person name="Yan M."/>
            <person name="Ng V."/>
            <person name="Grigoriev I.V."/>
            <person name="Spatafora J.W."/>
            <person name="Barlow D."/>
            <person name="Biffinger J."/>
            <person name="Kelley-Loughnane N."/>
            <person name="Varaljay V.A."/>
            <person name="Crookes-Goodson W.J."/>
        </authorList>
    </citation>
    <scope>NUCLEOTIDE SEQUENCE</scope>
    <source>
        <strain evidence="3">5307AH</strain>
    </source>
</reference>
<dbReference type="Proteomes" id="UP001182556">
    <property type="component" value="Unassembled WGS sequence"/>
</dbReference>
<dbReference type="GO" id="GO:0003723">
    <property type="term" value="F:RNA binding"/>
    <property type="evidence" value="ECO:0007669"/>
    <property type="project" value="TreeGrafter"/>
</dbReference>
<feature type="compositionally biased region" description="Low complexity" evidence="2">
    <location>
        <begin position="147"/>
        <end position="161"/>
    </location>
</feature>
<keyword evidence="4" id="KW-1185">Reference proteome</keyword>
<comment type="caution">
    <text evidence="3">The sequence shown here is derived from an EMBL/GenBank/DDBJ whole genome shotgun (WGS) entry which is preliminary data.</text>
</comment>